<organism evidence="1 2">
    <name type="scientific">Striga asiatica</name>
    <name type="common">Asiatic witchweed</name>
    <name type="synonym">Buchnera asiatica</name>
    <dbReference type="NCBI Taxonomy" id="4170"/>
    <lineage>
        <taxon>Eukaryota</taxon>
        <taxon>Viridiplantae</taxon>
        <taxon>Streptophyta</taxon>
        <taxon>Embryophyta</taxon>
        <taxon>Tracheophyta</taxon>
        <taxon>Spermatophyta</taxon>
        <taxon>Magnoliopsida</taxon>
        <taxon>eudicotyledons</taxon>
        <taxon>Gunneridae</taxon>
        <taxon>Pentapetalae</taxon>
        <taxon>asterids</taxon>
        <taxon>lamiids</taxon>
        <taxon>Lamiales</taxon>
        <taxon>Orobanchaceae</taxon>
        <taxon>Buchnereae</taxon>
        <taxon>Striga</taxon>
    </lineage>
</organism>
<evidence type="ECO:0000313" key="1">
    <source>
        <dbReference type="EMBL" id="GER41966.1"/>
    </source>
</evidence>
<keyword evidence="1" id="KW-0067">ATP-binding</keyword>
<comment type="caution">
    <text evidence="1">The sequence shown here is derived from an EMBL/GenBank/DDBJ whole genome shotgun (WGS) entry which is preliminary data.</text>
</comment>
<dbReference type="GO" id="GO:0005524">
    <property type="term" value="F:ATP binding"/>
    <property type="evidence" value="ECO:0007669"/>
    <property type="project" value="UniProtKB-KW"/>
</dbReference>
<keyword evidence="1" id="KW-0547">Nucleotide-binding</keyword>
<accession>A0A5A7QAL1</accession>
<gene>
    <name evidence="1" type="ORF">STAS_18740</name>
</gene>
<proteinExistence type="predicted"/>
<dbReference type="Proteomes" id="UP000325081">
    <property type="component" value="Unassembled WGS sequence"/>
</dbReference>
<evidence type="ECO:0000313" key="2">
    <source>
        <dbReference type="Proteomes" id="UP000325081"/>
    </source>
</evidence>
<sequence length="186" mass="21474">MDWSKWYVESMRKIVQGKHKLLFNKRQLYRAKISVDSGFGGNPEQCALLWPHASEIRPRVESIGSKAKDKHKGHNVFNENSEISNSNFELGMFLTDMSLFRKTVRQHAIKNGKDVVFSINEITNIKSIDWSKWYVESMRKIVQGKHKLLFNKRQLYRAKISVDSGFGGNPEKCALLWSHASEISTT</sequence>
<dbReference type="AlphaFoldDB" id="A0A5A7QAL1"/>
<protein>
    <submittedName>
        <fullName evidence="1">Phosphate import ATP-binding protein pstB</fullName>
    </submittedName>
</protein>
<name>A0A5A7QAL1_STRAF</name>
<keyword evidence="2" id="KW-1185">Reference proteome</keyword>
<reference evidence="2" key="1">
    <citation type="journal article" date="2019" name="Curr. Biol.">
        <title>Genome Sequence of Striga asiatica Provides Insight into the Evolution of Plant Parasitism.</title>
        <authorList>
            <person name="Yoshida S."/>
            <person name="Kim S."/>
            <person name="Wafula E.K."/>
            <person name="Tanskanen J."/>
            <person name="Kim Y.M."/>
            <person name="Honaas L."/>
            <person name="Yang Z."/>
            <person name="Spallek T."/>
            <person name="Conn C.E."/>
            <person name="Ichihashi Y."/>
            <person name="Cheong K."/>
            <person name="Cui S."/>
            <person name="Der J.P."/>
            <person name="Gundlach H."/>
            <person name="Jiao Y."/>
            <person name="Hori C."/>
            <person name="Ishida J.K."/>
            <person name="Kasahara H."/>
            <person name="Kiba T."/>
            <person name="Kim M.S."/>
            <person name="Koo N."/>
            <person name="Laohavisit A."/>
            <person name="Lee Y.H."/>
            <person name="Lumba S."/>
            <person name="McCourt P."/>
            <person name="Mortimer J.C."/>
            <person name="Mutuku J.M."/>
            <person name="Nomura T."/>
            <person name="Sasaki-Sekimoto Y."/>
            <person name="Seto Y."/>
            <person name="Wang Y."/>
            <person name="Wakatake T."/>
            <person name="Sakakibara H."/>
            <person name="Demura T."/>
            <person name="Yamaguchi S."/>
            <person name="Yoneyama K."/>
            <person name="Manabe R.I."/>
            <person name="Nelson D.C."/>
            <person name="Schulman A.H."/>
            <person name="Timko M.P."/>
            <person name="dePamphilis C.W."/>
            <person name="Choi D."/>
            <person name="Shirasu K."/>
        </authorList>
    </citation>
    <scope>NUCLEOTIDE SEQUENCE [LARGE SCALE GENOMIC DNA]</scope>
    <source>
        <strain evidence="2">cv. UVA1</strain>
    </source>
</reference>
<dbReference type="EMBL" id="BKCP01006217">
    <property type="protein sequence ID" value="GER41966.1"/>
    <property type="molecule type" value="Genomic_DNA"/>
</dbReference>